<evidence type="ECO:0008006" key="3">
    <source>
        <dbReference type="Google" id="ProtNLM"/>
    </source>
</evidence>
<proteinExistence type="predicted"/>
<protein>
    <recommendedName>
        <fullName evidence="3">PiggyBac transposable element-derived protein domain-containing protein</fullName>
    </recommendedName>
</protein>
<evidence type="ECO:0000313" key="2">
    <source>
        <dbReference type="Proteomes" id="UP000499080"/>
    </source>
</evidence>
<dbReference type="EMBL" id="BGPR01001621">
    <property type="protein sequence ID" value="GBM58075.1"/>
    <property type="molecule type" value="Genomic_DNA"/>
</dbReference>
<keyword evidence="2" id="KW-1185">Reference proteome</keyword>
<name>A0A4Y2GZ33_ARAVE</name>
<evidence type="ECO:0000313" key="1">
    <source>
        <dbReference type="EMBL" id="GBM58075.1"/>
    </source>
</evidence>
<dbReference type="AlphaFoldDB" id="A0A4Y2GZ33"/>
<organism evidence="1 2">
    <name type="scientific">Araneus ventricosus</name>
    <name type="common">Orbweaver spider</name>
    <name type="synonym">Epeira ventricosa</name>
    <dbReference type="NCBI Taxonomy" id="182803"/>
    <lineage>
        <taxon>Eukaryota</taxon>
        <taxon>Metazoa</taxon>
        <taxon>Ecdysozoa</taxon>
        <taxon>Arthropoda</taxon>
        <taxon>Chelicerata</taxon>
        <taxon>Arachnida</taxon>
        <taxon>Araneae</taxon>
        <taxon>Araneomorphae</taxon>
        <taxon>Entelegynae</taxon>
        <taxon>Araneoidea</taxon>
        <taxon>Araneidae</taxon>
        <taxon>Araneus</taxon>
    </lineage>
</organism>
<dbReference type="Proteomes" id="UP000499080">
    <property type="component" value="Unassembled WGS sequence"/>
</dbReference>
<comment type="caution">
    <text evidence="1">The sequence shown here is derived from an EMBL/GenBank/DDBJ whole genome shotgun (WGS) entry which is preliminary data.</text>
</comment>
<reference evidence="1 2" key="1">
    <citation type="journal article" date="2019" name="Sci. Rep.">
        <title>Orb-weaving spider Araneus ventricosus genome elucidates the spidroin gene catalogue.</title>
        <authorList>
            <person name="Kono N."/>
            <person name="Nakamura H."/>
            <person name="Ohtoshi R."/>
            <person name="Moran D.A.P."/>
            <person name="Shinohara A."/>
            <person name="Yoshida Y."/>
            <person name="Fujiwara M."/>
            <person name="Mori M."/>
            <person name="Tomita M."/>
            <person name="Arakawa K."/>
        </authorList>
    </citation>
    <scope>NUCLEOTIDE SEQUENCE [LARGE SCALE GENOMIC DNA]</scope>
</reference>
<sequence length="114" mass="13207">MNVEDTKTWKVLTMIQVIESGNNLSTSDFESDEENISSGDIEKITEEAERSYSESSNNGVSELFMVADDAEEYEYFTTFFDINIMHVIVNETNRYCEYRTRDRNDGTRSKTKIS</sequence>
<gene>
    <name evidence="1" type="ORF">AVEN_10378_1</name>
</gene>
<accession>A0A4Y2GZ33</accession>